<dbReference type="Proteomes" id="UP000241434">
    <property type="component" value="Unassembled WGS sequence"/>
</dbReference>
<proteinExistence type="inferred from homology"/>
<dbReference type="InterPro" id="IPR000394">
    <property type="entry name" value="RNA_pol_sigma_54"/>
</dbReference>
<dbReference type="GO" id="GO:0016987">
    <property type="term" value="F:sigma factor activity"/>
    <property type="evidence" value="ECO:0007669"/>
    <property type="project" value="UniProtKB-KW"/>
</dbReference>
<evidence type="ECO:0000313" key="11">
    <source>
        <dbReference type="EMBL" id="PSJ32045.1"/>
    </source>
</evidence>
<dbReference type="PIRSF" id="PIRSF000774">
    <property type="entry name" value="RpoN"/>
    <property type="match status" value="1"/>
</dbReference>
<dbReference type="Gene3D" id="1.10.10.1330">
    <property type="entry name" value="RNA polymerase sigma-54 factor, core-binding domain"/>
    <property type="match status" value="1"/>
</dbReference>
<feature type="domain" description="RNA polymerase sigma factor 54 DNA-binding" evidence="9">
    <location>
        <begin position="289"/>
        <end position="445"/>
    </location>
</feature>
<dbReference type="PANTHER" id="PTHR32248:SF4">
    <property type="entry name" value="RNA POLYMERASE SIGMA-54 FACTOR"/>
    <property type="match status" value="1"/>
</dbReference>
<dbReference type="Pfam" id="PF00309">
    <property type="entry name" value="Sigma54_AID"/>
    <property type="match status" value="1"/>
</dbReference>
<keyword evidence="7" id="KW-0238">DNA-binding</keyword>
<keyword evidence="6" id="KW-0731">Sigma factor</keyword>
<evidence type="ECO:0000259" key="9">
    <source>
        <dbReference type="Pfam" id="PF04552"/>
    </source>
</evidence>
<dbReference type="EMBL" id="JYGE01000002">
    <property type="protein sequence ID" value="PSJ32045.1"/>
    <property type="molecule type" value="Genomic_DNA"/>
</dbReference>
<dbReference type="AlphaFoldDB" id="A0A2P7Q261"/>
<dbReference type="Pfam" id="PF04552">
    <property type="entry name" value="Sigma54_DBD"/>
    <property type="match status" value="1"/>
</dbReference>
<accession>A0A2P7Q261</accession>
<dbReference type="PANTHER" id="PTHR32248">
    <property type="entry name" value="RNA POLYMERASE SIGMA-54 FACTOR"/>
    <property type="match status" value="1"/>
</dbReference>
<evidence type="ECO:0000259" key="10">
    <source>
        <dbReference type="Pfam" id="PF04963"/>
    </source>
</evidence>
<comment type="caution">
    <text evidence="11">The sequence shown here is derived from an EMBL/GenBank/DDBJ whole genome shotgun (WGS) entry which is preliminary data.</text>
</comment>
<dbReference type="GO" id="GO:0001216">
    <property type="term" value="F:DNA-binding transcription activator activity"/>
    <property type="evidence" value="ECO:0007669"/>
    <property type="project" value="InterPro"/>
</dbReference>
<sequence>MALENKISQTLAQKMTISNNLVQSLKVLNMGRHELEEAVELESESNPLLDVSIDKNEVDWEKYFKDERGSFRFDKNEVAYNADDEFDFENMTMSVDTLYDSLYAQISMMKVSFYQKNICKYLIDSLDRDGYLREDEEIIKKKLHISSDFFRECLEIIQSLEPAGIAARNLQECIILQMRRNGIYSETFEEMITKDLNLIANMNIQQLSSRYRLKKDEVIEFIKYIKSLDPKPTGDYYDETTVYVYPDVIVKKIDGKSVAVAYNEKRMSLSVNPYYKDLLMNTDDKEAKQYIKEKLNSAKKMMNDVSERNTTVVNIANMIIDAQRGFFDNDEDLKPLMMTEIAEILDCHVSTISRGVSDKYMITEKGMFELKYFFTNAYVKEDGNTVSSNSIKDKIKHIIDNEDKKKPLSDKKIEDLLKEKGVDIARRTVAKYREELGYLGSSKRKEL</sequence>
<keyword evidence="12" id="KW-1185">Reference proteome</keyword>
<evidence type="ECO:0000256" key="8">
    <source>
        <dbReference type="ARBA" id="ARBA00023163"/>
    </source>
</evidence>
<evidence type="ECO:0000256" key="2">
    <source>
        <dbReference type="ARBA" id="ARBA00022478"/>
    </source>
</evidence>
<dbReference type="GO" id="GO:0016779">
    <property type="term" value="F:nucleotidyltransferase activity"/>
    <property type="evidence" value="ECO:0007669"/>
    <property type="project" value="UniProtKB-KW"/>
</dbReference>
<evidence type="ECO:0000256" key="5">
    <source>
        <dbReference type="ARBA" id="ARBA00023015"/>
    </source>
</evidence>
<keyword evidence="8" id="KW-0804">Transcription</keyword>
<keyword evidence="4" id="KW-0548">Nucleotidyltransferase</keyword>
<dbReference type="RefSeq" id="WP_106776027.1">
    <property type="nucleotide sequence ID" value="NZ_JYGE01000002.1"/>
</dbReference>
<name>A0A2P7Q261_9FIRM</name>
<dbReference type="PROSITE" id="PS00717">
    <property type="entry name" value="SIGMA54_1"/>
    <property type="match status" value="1"/>
</dbReference>
<dbReference type="InterPro" id="IPR007046">
    <property type="entry name" value="RNA_pol_sigma_54_core-bd"/>
</dbReference>
<protein>
    <submittedName>
        <fullName evidence="11">RNA polymerase subunit sigma-54</fullName>
    </submittedName>
</protein>
<dbReference type="PRINTS" id="PR00045">
    <property type="entry name" value="SIGMA54FCT"/>
</dbReference>
<reference evidence="11" key="1">
    <citation type="thesis" date="2015" institute="Rutgers" country="The State University of New Jersey, 14 College Farm Rd., New Brunswick, NJ, USA">
        <title>Ammonia toxicity in bacteria and its implications for treatment of and resource recovery from highly nitrogenous organic wastes.</title>
        <authorList>
            <person name="Luther A.K."/>
        </authorList>
    </citation>
    <scope>NUCLEOTIDE SEQUENCE</scope>
    <source>
        <strain evidence="11">RT-10B</strain>
    </source>
</reference>
<dbReference type="GO" id="GO:0003677">
    <property type="term" value="F:DNA binding"/>
    <property type="evidence" value="ECO:0007669"/>
    <property type="project" value="UniProtKB-KW"/>
</dbReference>
<dbReference type="PROSITE" id="PS50044">
    <property type="entry name" value="SIGMA54_3"/>
    <property type="match status" value="1"/>
</dbReference>
<organism evidence="11 12">
    <name type="scientific">Peptostreptococcus russellii</name>
    <dbReference type="NCBI Taxonomy" id="215200"/>
    <lineage>
        <taxon>Bacteria</taxon>
        <taxon>Bacillati</taxon>
        <taxon>Bacillota</taxon>
        <taxon>Clostridia</taxon>
        <taxon>Peptostreptococcales</taxon>
        <taxon>Peptostreptococcaceae</taxon>
        <taxon>Peptostreptococcus</taxon>
    </lineage>
</organism>
<dbReference type="Gene3D" id="1.10.10.60">
    <property type="entry name" value="Homeodomain-like"/>
    <property type="match status" value="1"/>
</dbReference>
<keyword evidence="2" id="KW-0240">DNA-directed RNA polymerase</keyword>
<evidence type="ECO:0000256" key="1">
    <source>
        <dbReference type="ARBA" id="ARBA00008798"/>
    </source>
</evidence>
<evidence type="ECO:0000256" key="7">
    <source>
        <dbReference type="ARBA" id="ARBA00023125"/>
    </source>
</evidence>
<comment type="similarity">
    <text evidence="1">Belongs to the sigma-54 factor family.</text>
</comment>
<dbReference type="NCBIfam" id="TIGR02395">
    <property type="entry name" value="rpoN_sigma"/>
    <property type="match status" value="1"/>
</dbReference>
<dbReference type="OrthoDB" id="9814402at2"/>
<keyword evidence="3" id="KW-0808">Transferase</keyword>
<keyword evidence="5" id="KW-0805">Transcription regulation</keyword>
<evidence type="ECO:0000256" key="3">
    <source>
        <dbReference type="ARBA" id="ARBA00022679"/>
    </source>
</evidence>
<dbReference type="GO" id="GO:0006352">
    <property type="term" value="P:DNA-templated transcription initiation"/>
    <property type="evidence" value="ECO:0007669"/>
    <property type="project" value="InterPro"/>
</dbReference>
<evidence type="ECO:0000256" key="6">
    <source>
        <dbReference type="ARBA" id="ARBA00023082"/>
    </source>
</evidence>
<dbReference type="GO" id="GO:0000428">
    <property type="term" value="C:DNA-directed RNA polymerase complex"/>
    <property type="evidence" value="ECO:0007669"/>
    <property type="project" value="UniProtKB-KW"/>
</dbReference>
<dbReference type="Pfam" id="PF04963">
    <property type="entry name" value="Sigma54_CBD"/>
    <property type="match status" value="1"/>
</dbReference>
<evidence type="ECO:0000313" key="12">
    <source>
        <dbReference type="Proteomes" id="UP000241434"/>
    </source>
</evidence>
<gene>
    <name evidence="11" type="ORF">UF10_01165</name>
</gene>
<dbReference type="InterPro" id="IPR007634">
    <property type="entry name" value="RNA_pol_sigma_54_DNA-bd"/>
</dbReference>
<feature type="domain" description="RNA polymerase sigma factor 54 core-binding" evidence="10">
    <location>
        <begin position="88"/>
        <end position="275"/>
    </location>
</feature>
<dbReference type="PROSITE" id="PS00718">
    <property type="entry name" value="SIGMA54_2"/>
    <property type="match status" value="1"/>
</dbReference>
<evidence type="ECO:0000256" key="4">
    <source>
        <dbReference type="ARBA" id="ARBA00022695"/>
    </source>
</evidence>
<dbReference type="InterPro" id="IPR038709">
    <property type="entry name" value="RpoN_core-bd_sf"/>
</dbReference>